<feature type="non-terminal residue" evidence="16">
    <location>
        <position position="1"/>
    </location>
</feature>
<evidence type="ECO:0000256" key="7">
    <source>
        <dbReference type="ARBA" id="ARBA00022989"/>
    </source>
</evidence>
<evidence type="ECO:0000256" key="11">
    <source>
        <dbReference type="SAM" id="Phobius"/>
    </source>
</evidence>
<feature type="transmembrane region" description="Helical" evidence="11">
    <location>
        <begin position="726"/>
        <end position="750"/>
    </location>
</feature>
<feature type="transmembrane region" description="Helical" evidence="11">
    <location>
        <begin position="661"/>
        <end position="682"/>
    </location>
</feature>
<dbReference type="CDD" id="cd09628">
    <property type="entry name" value="DOMON_SDR_2_like"/>
    <property type="match status" value="2"/>
</dbReference>
<evidence type="ECO:0000256" key="6">
    <source>
        <dbReference type="ARBA" id="ARBA00022982"/>
    </source>
</evidence>
<keyword evidence="17" id="KW-1185">Reference proteome</keyword>
<dbReference type="PANTHER" id="PTHR46902">
    <property type="entry name" value="DOMON DOMAIN-CONTAINING PROTEIN FRRS1L"/>
    <property type="match status" value="1"/>
</dbReference>
<dbReference type="PANTHER" id="PTHR46902:SF1">
    <property type="entry name" value="DOMON DOMAIN-CONTAINING PROTEIN FRRS1L"/>
    <property type="match status" value="1"/>
</dbReference>
<feature type="domain" description="Reelin" evidence="15">
    <location>
        <begin position="15"/>
        <end position="187"/>
    </location>
</feature>
<comment type="similarity">
    <text evidence="3">Belongs to the FRRS1 family.</text>
</comment>
<organism evidence="16 17">
    <name type="scientific">Porites lobata</name>
    <dbReference type="NCBI Taxonomy" id="104759"/>
    <lineage>
        <taxon>Eukaryota</taxon>
        <taxon>Metazoa</taxon>
        <taxon>Cnidaria</taxon>
        <taxon>Anthozoa</taxon>
        <taxon>Hexacorallia</taxon>
        <taxon>Scleractinia</taxon>
        <taxon>Fungiina</taxon>
        <taxon>Poritidae</taxon>
        <taxon>Porites</taxon>
    </lineage>
</organism>
<feature type="domain" description="DOMON" evidence="13">
    <location>
        <begin position="402"/>
        <end position="515"/>
    </location>
</feature>
<dbReference type="Pfam" id="PF02014">
    <property type="entry name" value="Reeler"/>
    <property type="match status" value="1"/>
</dbReference>
<comment type="cofactor">
    <cofactor evidence="1">
        <name>heme b</name>
        <dbReference type="ChEBI" id="CHEBI:60344"/>
    </cofactor>
</comment>
<evidence type="ECO:0000259" key="13">
    <source>
        <dbReference type="PROSITE" id="PS50836"/>
    </source>
</evidence>
<dbReference type="EMBL" id="CALNXK010000167">
    <property type="protein sequence ID" value="CAH3171827.1"/>
    <property type="molecule type" value="Genomic_DNA"/>
</dbReference>
<keyword evidence="10" id="KW-0325">Glycoprotein</keyword>
<evidence type="ECO:0000256" key="10">
    <source>
        <dbReference type="ARBA" id="ARBA00023180"/>
    </source>
</evidence>
<comment type="subcellular location">
    <subcellularLocation>
        <location evidence="2">Membrane</location>
        <topology evidence="2">Multi-pass membrane protein</topology>
    </subcellularLocation>
</comment>
<gene>
    <name evidence="16" type="ORF">PLOB_00012169</name>
</gene>
<name>A0ABN8QXS9_9CNID</name>
<dbReference type="InterPro" id="IPR042789">
    <property type="entry name" value="FRRS1L"/>
</dbReference>
<dbReference type="SMART" id="SM00665">
    <property type="entry name" value="B561"/>
    <property type="match status" value="1"/>
</dbReference>
<dbReference type="InterPro" id="IPR042307">
    <property type="entry name" value="Reeler_sf"/>
</dbReference>
<evidence type="ECO:0000259" key="14">
    <source>
        <dbReference type="PROSITE" id="PS50939"/>
    </source>
</evidence>
<dbReference type="SMART" id="SM00664">
    <property type="entry name" value="DoH"/>
    <property type="match status" value="2"/>
</dbReference>
<feature type="chain" id="PRO_5045233269" description="Ferric-chelate reductase 1" evidence="12">
    <location>
        <begin position="21"/>
        <end position="754"/>
    </location>
</feature>
<feature type="transmembrane region" description="Helical" evidence="11">
    <location>
        <begin position="631"/>
        <end position="649"/>
    </location>
</feature>
<feature type="domain" description="DOMON" evidence="13">
    <location>
        <begin position="215"/>
        <end position="330"/>
    </location>
</feature>
<keyword evidence="8" id="KW-0408">Iron</keyword>
<feature type="transmembrane region" description="Helical" evidence="11">
    <location>
        <begin position="599"/>
        <end position="619"/>
    </location>
</feature>
<keyword evidence="6" id="KW-0249">Electron transport</keyword>
<evidence type="ECO:0000256" key="3">
    <source>
        <dbReference type="ARBA" id="ARBA00009195"/>
    </source>
</evidence>
<reference evidence="16 17" key="1">
    <citation type="submission" date="2022-05" db="EMBL/GenBank/DDBJ databases">
        <authorList>
            <consortium name="Genoscope - CEA"/>
            <person name="William W."/>
        </authorList>
    </citation>
    <scope>NUCLEOTIDE SEQUENCE [LARGE SCALE GENOMIC DNA]</scope>
</reference>
<proteinExistence type="inferred from homology"/>
<dbReference type="InterPro" id="IPR005018">
    <property type="entry name" value="DOMON_domain"/>
</dbReference>
<dbReference type="PROSITE" id="PS50939">
    <property type="entry name" value="CYTOCHROME_B561"/>
    <property type="match status" value="1"/>
</dbReference>
<evidence type="ECO:0000256" key="5">
    <source>
        <dbReference type="ARBA" id="ARBA00022692"/>
    </source>
</evidence>
<feature type="transmembrane region" description="Helical" evidence="11">
    <location>
        <begin position="557"/>
        <end position="579"/>
    </location>
</feature>
<dbReference type="PROSITE" id="PS51019">
    <property type="entry name" value="REELIN"/>
    <property type="match status" value="1"/>
</dbReference>
<feature type="domain" description="Cytochrome b561" evidence="14">
    <location>
        <begin position="522"/>
        <end position="719"/>
    </location>
</feature>
<evidence type="ECO:0000256" key="8">
    <source>
        <dbReference type="ARBA" id="ARBA00023004"/>
    </source>
</evidence>
<protein>
    <recommendedName>
        <fullName evidence="18">Ferric-chelate reductase 1</fullName>
    </recommendedName>
</protein>
<evidence type="ECO:0000256" key="9">
    <source>
        <dbReference type="ARBA" id="ARBA00023136"/>
    </source>
</evidence>
<dbReference type="Proteomes" id="UP001159405">
    <property type="component" value="Unassembled WGS sequence"/>
</dbReference>
<feature type="signal peptide" evidence="12">
    <location>
        <begin position="1"/>
        <end position="20"/>
    </location>
</feature>
<keyword evidence="7 11" id="KW-1133">Transmembrane helix</keyword>
<evidence type="ECO:0000256" key="1">
    <source>
        <dbReference type="ARBA" id="ARBA00001970"/>
    </source>
</evidence>
<dbReference type="Pfam" id="PF03351">
    <property type="entry name" value="DOMON"/>
    <property type="match status" value="2"/>
</dbReference>
<keyword evidence="12" id="KW-0732">Signal</keyword>
<dbReference type="Pfam" id="PF03188">
    <property type="entry name" value="Cytochrom_B561"/>
    <property type="match status" value="1"/>
</dbReference>
<keyword evidence="4" id="KW-0813">Transport</keyword>
<comment type="caution">
    <text evidence="16">The sequence shown here is derived from an EMBL/GenBank/DDBJ whole genome shotgun (WGS) entry which is preliminary data.</text>
</comment>
<evidence type="ECO:0000259" key="15">
    <source>
        <dbReference type="PROSITE" id="PS51019"/>
    </source>
</evidence>
<evidence type="ECO:0000256" key="4">
    <source>
        <dbReference type="ARBA" id="ARBA00022448"/>
    </source>
</evidence>
<sequence length="754" mass="83059">QLLVGLLAVLTSHGLLSCHGYPTHVPITVCEYLMPGHQLQPLQFALPQPMNTNPYSIHVSNTSYTPGGTMTVVINGTTGIKGFIIQARAAGSPLPVGEFQGSLPSNQTYMWCSGGEPQNTVAHRRTGLADKSWISLKFTWKAPEAPVGNISFWASLLYNYTTFWMRIQSAEVSGPTAVARPSPTLQPSFEITKQGCGSEKSCYSEPEYCTNSANCAFLVTFKADGDNITFEMSGSHRYIAVGFNDKQEMNQTDTISCSTSSNNAVEIRHYFLAFRQPIRTDIRNTDDIVRHMAAYENGTLTCRFSRKLSPSSPHKRDLIMKNWFFIFAWGSVSGTGALQYHYQNATFSAERVNLTLPAVLKNGRSRPPAPTPDGKLEFSKSDCGKTKNCYSEPKDCSSCRNCDYLVTFEPCQNKDNVSFELSARSDWVAIGFNEQSKMDGTDAIICSRLNDNAVVNHYSLVGYNSPIQTNPAPAGLKVIAGAYEDGVIKCRFSRGKTASGMQSLDQNVFLIFARGSVIQGGLLNKHSVKSQSASQVDVCEINANLESKSSDLKMLRAHGALMVVAWIGFATMAILVARYMKETWGKLCGKKAWFQVHRALTVTCLLLTITGFVLVFVHAEGWSDSGGAHSILGVIATLLACVQPIMALLRPDPDAERRYIFNWAHRCVGITTFILAIINIILGLRLPHLDVKFAVYFVIAFCVGLIPVVLLEFVRCCNRYHKREGLTYVTVGFVFVLAISVCLTLLLFIAREAP</sequence>
<dbReference type="InterPro" id="IPR002861">
    <property type="entry name" value="Reeler_dom"/>
</dbReference>
<dbReference type="PROSITE" id="PS50836">
    <property type="entry name" value="DOMON"/>
    <property type="match status" value="2"/>
</dbReference>
<dbReference type="CDD" id="cd08544">
    <property type="entry name" value="Reeler"/>
    <property type="match status" value="1"/>
</dbReference>
<evidence type="ECO:0000313" key="17">
    <source>
        <dbReference type="Proteomes" id="UP001159405"/>
    </source>
</evidence>
<dbReference type="CDD" id="cd08760">
    <property type="entry name" value="Cyt_b561_FRRS1_like"/>
    <property type="match status" value="1"/>
</dbReference>
<dbReference type="InterPro" id="IPR006593">
    <property type="entry name" value="Cyt_b561/ferric_Rdtase_TM"/>
</dbReference>
<feature type="transmembrane region" description="Helical" evidence="11">
    <location>
        <begin position="694"/>
        <end position="714"/>
    </location>
</feature>
<accession>A0ABN8QXS9</accession>
<keyword evidence="9 11" id="KW-0472">Membrane</keyword>
<evidence type="ECO:0000313" key="16">
    <source>
        <dbReference type="EMBL" id="CAH3171827.1"/>
    </source>
</evidence>
<dbReference type="Gene3D" id="1.20.120.1770">
    <property type="match status" value="1"/>
</dbReference>
<evidence type="ECO:0008006" key="18">
    <source>
        <dbReference type="Google" id="ProtNLM"/>
    </source>
</evidence>
<evidence type="ECO:0000256" key="12">
    <source>
        <dbReference type="SAM" id="SignalP"/>
    </source>
</evidence>
<keyword evidence="5 11" id="KW-0812">Transmembrane</keyword>
<evidence type="ECO:0000256" key="2">
    <source>
        <dbReference type="ARBA" id="ARBA00004141"/>
    </source>
</evidence>
<dbReference type="Gene3D" id="2.60.40.4060">
    <property type="entry name" value="Reeler domain"/>
    <property type="match status" value="1"/>
</dbReference>